<feature type="domain" description="Carrier" evidence="6">
    <location>
        <begin position="3957"/>
        <end position="4031"/>
    </location>
</feature>
<organism evidence="7 8">
    <name type="scientific">Pseudonocardia xinjiangensis</name>
    <dbReference type="NCBI Taxonomy" id="75289"/>
    <lineage>
        <taxon>Bacteria</taxon>
        <taxon>Bacillati</taxon>
        <taxon>Actinomycetota</taxon>
        <taxon>Actinomycetes</taxon>
        <taxon>Pseudonocardiales</taxon>
        <taxon>Pseudonocardiaceae</taxon>
        <taxon>Pseudonocardia</taxon>
    </lineage>
</organism>
<evidence type="ECO:0000256" key="5">
    <source>
        <dbReference type="SAM" id="MobiDB-lite"/>
    </source>
</evidence>
<dbReference type="Proteomes" id="UP001296706">
    <property type="component" value="Unassembled WGS sequence"/>
</dbReference>
<dbReference type="InterPro" id="IPR001242">
    <property type="entry name" value="Condensation_dom"/>
</dbReference>
<dbReference type="Gene3D" id="2.30.38.10">
    <property type="entry name" value="Luciferase, Domain 3"/>
    <property type="match status" value="3"/>
</dbReference>
<dbReference type="SUPFAM" id="SSF56801">
    <property type="entry name" value="Acetyl-CoA synthetase-like"/>
    <property type="match status" value="3"/>
</dbReference>
<dbReference type="InterPro" id="IPR010071">
    <property type="entry name" value="AA_adenyl_dom"/>
</dbReference>
<comment type="caution">
    <text evidence="7">The sequence shown here is derived from an EMBL/GenBank/DDBJ whole genome shotgun (WGS) entry which is preliminary data.</text>
</comment>
<dbReference type="InterPro" id="IPR020806">
    <property type="entry name" value="PKS_PP-bd"/>
</dbReference>
<dbReference type="Pfam" id="PF00550">
    <property type="entry name" value="PP-binding"/>
    <property type="match status" value="3"/>
</dbReference>
<keyword evidence="8" id="KW-1185">Reference proteome</keyword>
<dbReference type="InterPro" id="IPR000873">
    <property type="entry name" value="AMP-dep_synth/lig_dom"/>
</dbReference>
<name>A0ABX1RK14_9PSEU</name>
<dbReference type="EMBL" id="JAAXKY010000096">
    <property type="protein sequence ID" value="NMH80289.1"/>
    <property type="molecule type" value="Genomic_DNA"/>
</dbReference>
<dbReference type="Pfam" id="PF13193">
    <property type="entry name" value="AMP-binding_C"/>
    <property type="match status" value="2"/>
</dbReference>
<dbReference type="InterPro" id="IPR023213">
    <property type="entry name" value="CAT-like_dom_sf"/>
</dbReference>
<dbReference type="Gene3D" id="3.40.50.980">
    <property type="match status" value="6"/>
</dbReference>
<dbReference type="InterPro" id="IPR006162">
    <property type="entry name" value="Ppantetheine_attach_site"/>
</dbReference>
<dbReference type="PROSITE" id="PS50075">
    <property type="entry name" value="CARRIER"/>
    <property type="match status" value="3"/>
</dbReference>
<dbReference type="PROSITE" id="PS00455">
    <property type="entry name" value="AMP_BINDING"/>
    <property type="match status" value="3"/>
</dbReference>
<accession>A0ABX1RK14</accession>
<reference evidence="7 8" key="1">
    <citation type="submission" date="2020-04" db="EMBL/GenBank/DDBJ databases">
        <authorList>
            <person name="Klaysubun C."/>
            <person name="Duangmal K."/>
            <person name="Lipun K."/>
        </authorList>
    </citation>
    <scope>NUCLEOTIDE SEQUENCE [LARGE SCALE GENOMIC DNA]</scope>
    <source>
        <strain evidence="7 8">JCM 11839</strain>
    </source>
</reference>
<evidence type="ECO:0000256" key="2">
    <source>
        <dbReference type="ARBA" id="ARBA00022450"/>
    </source>
</evidence>
<dbReference type="PANTHER" id="PTHR45527:SF1">
    <property type="entry name" value="FATTY ACID SYNTHASE"/>
    <property type="match status" value="1"/>
</dbReference>
<dbReference type="SUPFAM" id="SSF47336">
    <property type="entry name" value="ACP-like"/>
    <property type="match status" value="3"/>
</dbReference>
<dbReference type="Gene3D" id="3.30.559.30">
    <property type="entry name" value="Nonribosomal peptide synthetase, condensation domain"/>
    <property type="match status" value="5"/>
</dbReference>
<sequence length="4507" mass="477180">MPPLPIVERFASWGGPIGRFRQSMLVTVPAEATLDRLGAAVQALLDTHDALRLRLTRHAPGLWDLHVREPGAVSAADVLRRVEVTGPAPEALRAAITEASTAAAGRLDPDAGAVLQAVWFDAGTAEPGRLLLVAHHLAVDGVSWRILLEDLAVAFAGDTPAPVGTSLRSFARAAAEQAHERLGELAHWRATATPGGDLVAGVTASGTAGGTADHVVELSPAATTPLLTVVPAAAGTGVTEVLAAALAAAVGRRRGPGPLLVDLERHGREPLTPETNLSRTVGWFTSVAPVRLTADPDPAVALAGATEALAAAPDGGIGYGLLRYANARTAPLLAATAPAQVLFNYLGRVDARPGPWTVAPESDLLDDRPDDDLGVPYALMVNAVCRDTGDGPRLRIRLTHLVDVLPADEVSRLGADLVAALDELVAGSTEATAPADAADQTDLVDLVDLTDGERERVRALCPGGLEQVWPLSPLQEGLFFHAALDFGSDAYTAQFSLDLDHRLDAARLRAAAVEFMARNPTLRAGFTDAGLRAPVQFVAAALEAPLTEVDLAELPEPERLERAEELAAQDRTRPFDVACPPLWRLLLIHLGADRSRLVINRQVLLWDGWSGALVIDQLLGLYHHGAAATPVPAGDYRAFLRWLAERDVPAAERAWRDALAGFTEPTVLVPAARGLAPVGPRRRTTVLPDASARAVRDLARRSGVTLNTVLTGALALVLGAVTGRSDVVFGTTVAGRPPEVPGLDEVVGLFLNTVPVRVTLDPRETLAQLLRRAQDERLDLMDHEHLGLGAVQRAAGQTQLFDVLFVLQNFIDETASSRSQAEFGITGGSSLDHTHYPLTLVVAPGEQIGVRLEYRSDVVDDGYAEALLARFVGLLDTLTSIAEHTRVGAVPVLGADERAAIERAGSGPQGPQDVDTVADLLAVQAAATPDALALVCGDQRLTYAELDGRVNRLARLLLTHGAGPERVVAIGVPRSVDTVVALFAVLRTGAAYLPLELDHPTDRLAAILADAEPLLLLSTSGASARFAGTAPLLLLDTLAVRTELATLAPTTIDDAALGAFSRERAGRMLHPAYVIYTSGSTGRPKGVVTPYRGLTNMMHNHRTEIFAPTVAAAGGRRLRIAHTVSFAFDMSWEELLWLVEGHEVHVCDETLRRDAQALVAYCDTHRIDVVNVTPTYAQHLLAEGLLERGERRHRPALVMLGGEAVSETVWNRLRDTDDTAGYNLYGPTEYTINTLGGGTTDSATPTVGRPIRNTAGYVLDGWLRPVPDGVPGELYIAGDGLARGYLNRAELTAERFVADPHRAGGRMYRTGDLVRRRPDGILDFLGRTDDQVKVRGYRVEPAEVSAVLDRHPLVARSAVVPQRESGEARLTRLVGYVVPAALPADVRAELGAQQVGEWNQVYSDEYTEIPVAVVDEDFSGWDSSYDGEPIPVPDMREWRERTVERIRELAPRRVLEIGVGTGLLLGRLAPDCEAYWGTDLAAPVIGKLREVLAGDKERFGHVELRCRPADDLDGLPAGFFDTIVINSVVQYFPDAGYLDRVLRGALELLAPGGALFVGDVRNVAVLHAFHTAVQLRRTDDDAAATQRAVDRAITMDKELVLAPDFFTGLAAQLPGTTASVRTRRGRHVNELTRHRYDVVLRRASEVRSLAEAPTLIWGVQLADLDGLAAHLERQRPALLRVSRVPDARLAGELAAVAALRDGDVTSARAALSEHSGVEQEDLHALAERLGYRLHVTWCAAQPGTVDAVFATGDGPLAGDYLPADGGRVANDPTAARSASELTARLRTDLGAQLPDYMVPATVVVLDELPINANGKLDLTALPAPEPVVRRGSGRAPATAVERTLCTLFAEVLDVRGAEGADPGVRVDDDFFALGGHSLLATRLIGRARTALGAELAIRDLFEAPTVARLAERVGAARPARPALVAAERPERVPLSPAQHRLWLLDRLADGPERAAAYHYPLAVRLHGAPDVGALRAALADVTARHEVLRTVVAEHDGVPYQRIRPTTDPAAAPALDVSPVSADELTARVRAVVERRFDLGADLPLRAVLLAVGGGPEHVLLLVLHHIATDEWSDRPLLSDLDAAYAARRAGALPDLAPLPVQYADHTLWQADLLATLGAEQEAFWTEALAGLPEEIPLPVEHPRPAVRHGTGGRVQRELPAPAVAALRALVARTGTSMSMLTHAATAALLHRLGSGDDIPLGVPVAGRSDAALEGSVGFFVNTLVLRSDLSGDPTFTELLARTRATDLAAFDHADLPFDRVVAALGTRREAGRNPLFQVMSGYHQVPPEPDTLLGLPARPYDTETVHAKFDLHVTLTERLGDGSVTLLLEHATDRLGTDAASALLDRLVRLLEQVGADPDRRVGALDLLTAAERVGALAAGTGPAVAVPAATLPVLLAEQADRTPDALALVVDGDGEPQWLSYSELDRRVDALARALAARGIGRGALVAVALPRSAELVVALHAVVRVGAAYLPLDPDLSAERLAFLLADAAPAAVLTTAALRAATSWPPRSGAVLAVDEPGFAPGGAGPRLACPAGPADPAYVIYTSGSTGRPKGVVVPHAGIVNRLAWMQDEYRLTPDDRVLQKTPSSFDVSVWEFFWPLLTGAALVVARPDGHRDPAYLAALVVRERVTTAHFVPSMLTEFLAHPDAAGCTGLRRVVCSGEALPGATARRFGELLPGVRLDNLYGPTEAAVDVTRHADAPATTGAGVPIGTPIWNTGAHVLDLHLQPVPDGVAGELYLSGVQLAHGYLARPGLTAARFVADPHGRPGERMYRTGDLARRLPGGELEFLGRSDDQVKIRGFRVEPGEVEAALLAAPAVTAAAVVVDESAAGEPRIVGYLTGAGADPATVRAYVADRLPAHMVPAVLVTVDALPLSPNGKLDRGALPAPDLAAGPGVEAPRTEREAVLCALVGDVLQVDTVGVHDDFFAAGGTSLSAMRLVGRIRAATGVDLAPRAVFDAPTPAGLAELLAGAVSVSGRGPVRPPLTAAAQQAHRLPLSASQRRMWLHYQLRGVDPTYVVPVAWRLRGPLDVAALTAAVRDVVDRHEPLRTVYPDSQGPDSQGMAFQQILAAPDVPLPLVETDRAGLGALVDAEVDRGFALDRELPVRARLYRLTGTDEHVLLLLVHHIATDEWSTGPLVTDLAAAYTARAAGSAPSWAPLPVRYADYTTWHERLLAAVADDQLAFWRRALAGLPTELALPTDRPRPVELSHVGSTVPFTVDAATAGRLREVARRRGVSMFMLVHAAVAVLLHRMGAGTDIPLGSPVAGRGDPALDDLVGFFLNTVVLRTDLSGDPTFAELLDRVREADLAAFDHADVPFEAVVEALDPERSLARHPLFQVMVVHLSGVTGQAPELPGLAAEVEPVQRAVSTFDLSVNVAEVPDGLTGTLEYSADLFDRTSVELIAARFTAVLAAVAADPEVPVGSIDVLTSAERERVLHTWNATALPVPERTFGALFADQVAARPDAVAVVDGEREVGYAELDARSRRIALLLRQHGVGVEDVVGVAVPRTADMVATVLAAVRLGAAWLPLDLKHPAERLRGLVEDSHAALVVATAAVTDDLPVVDGVPTVLLDDRAVAARLVAPVADDRLPGEPAGLGHTAYVIFTSGSTGRPKGVAVPHDGIASLVATAVERMGVDAGSRVLQFASVGFDVAAFELAMALCTGATLVLAPEEVRTADHTLTDFLAAQRITHMVLPPSLVSALPPDCELPADSVVLVGTETVPPDLVPRWAGKVRLFAAYGLTEATVNSTLWRADPSRPGPVPIGVPDPNTRAYVLDDRLQPVPPGVVGELYVTGRGLARGYLGRPAQSAARFVASPFGGPGERMYRTGDRARWTPDGLLEHLGRSDDQVKIRGFRIEPGEVAAVLGEQPGVAQAAVVVHGAGRTARLVGYAVTAPGADLDPRALRDGVAQRLPEYMVPAVVTVLTDRLPLTPNGKLDRRALPEPDLGATTGRGPSTAREELLCGLVAEVLNLPAVGADDDFFALGGDSIVAIALVGRIRAAGLQISPRQLFTHRTPAALAAVLDGDGRPGIRSVPTEVAALPGPATSTDAVDTDYSGPTAPTPALAALRESGLPVAGLGSPVLLAVPAGLSADRLAAALQAVLDAHEALRSRLVRPADGPWYVDVAPRGSVRVADAVLRIEATEPLATEVLAHARAANERLDAEAGRMLQAVWFDAGPDRPGRLLLVLHHLVVDGVGWRILLEDLAAAASGGRPAPVPVPYREWAARVAADATSPQREAELPLWTGLLGAPTPLFASRRPGADQAAVERSRPAAGLLSRVPAAVHAGVDDVLVTALAVAVARCRARWTGDGTGRQGTGLQVALQGHGRRPEQVRHSGEAADEGADLTRTVGWLADVVPVRVDPGAVEPDALAAAVARVRDDRAALPDGGAGYSGLRYLNPRTAALLAGAARPEVYLNYEGRFTRAEATDWATVVENDALFADWGEDRPDEFPLSVLVRVADRPDGPVLTARWIAAPAGPSPAELEELVTEWSRVLDELEQRFA</sequence>
<keyword evidence="2" id="KW-0596">Phosphopantetheine</keyword>
<comment type="cofactor">
    <cofactor evidence="1">
        <name>pantetheine 4'-phosphate</name>
        <dbReference type="ChEBI" id="CHEBI:47942"/>
    </cofactor>
</comment>
<dbReference type="Pfam" id="PF00668">
    <property type="entry name" value="Condensation"/>
    <property type="match status" value="5"/>
</dbReference>
<feature type="domain" description="Carrier" evidence="6">
    <location>
        <begin position="1838"/>
        <end position="1917"/>
    </location>
</feature>
<gene>
    <name evidence="7" type="ORF">HF577_24780</name>
</gene>
<dbReference type="Pfam" id="PF00501">
    <property type="entry name" value="AMP-binding"/>
    <property type="match status" value="3"/>
</dbReference>
<dbReference type="InterPro" id="IPR025110">
    <property type="entry name" value="AMP-bd_C"/>
</dbReference>
<protein>
    <submittedName>
        <fullName evidence="7">Amino acid adenylation domain-containing protein</fullName>
    </submittedName>
</protein>
<dbReference type="Gene3D" id="3.30.559.10">
    <property type="entry name" value="Chloramphenicol acetyltransferase-like domain"/>
    <property type="match status" value="5"/>
</dbReference>
<evidence type="ECO:0000256" key="4">
    <source>
        <dbReference type="ARBA" id="ARBA00022737"/>
    </source>
</evidence>
<dbReference type="NCBIfam" id="NF003417">
    <property type="entry name" value="PRK04813.1"/>
    <property type="match status" value="4"/>
</dbReference>
<dbReference type="SMART" id="SM00823">
    <property type="entry name" value="PKS_PP"/>
    <property type="match status" value="3"/>
</dbReference>
<keyword evidence="4" id="KW-0677">Repeat</keyword>
<dbReference type="SUPFAM" id="SSF53335">
    <property type="entry name" value="S-adenosyl-L-methionine-dependent methyltransferases"/>
    <property type="match status" value="1"/>
</dbReference>
<dbReference type="Gene3D" id="3.40.50.150">
    <property type="entry name" value="Vaccinia Virus protein VP39"/>
    <property type="match status" value="1"/>
</dbReference>
<dbReference type="InterPro" id="IPR029063">
    <property type="entry name" value="SAM-dependent_MTases_sf"/>
</dbReference>
<dbReference type="CDD" id="cd17646">
    <property type="entry name" value="A_NRPS_AB3403-like"/>
    <property type="match status" value="1"/>
</dbReference>
<feature type="domain" description="Carrier" evidence="6">
    <location>
        <begin position="2900"/>
        <end position="2975"/>
    </location>
</feature>
<evidence type="ECO:0000256" key="1">
    <source>
        <dbReference type="ARBA" id="ARBA00001957"/>
    </source>
</evidence>
<dbReference type="CDD" id="cd05930">
    <property type="entry name" value="A_NRPS"/>
    <property type="match status" value="2"/>
</dbReference>
<evidence type="ECO:0000259" key="6">
    <source>
        <dbReference type="PROSITE" id="PS50075"/>
    </source>
</evidence>
<proteinExistence type="predicted"/>
<evidence type="ECO:0000256" key="3">
    <source>
        <dbReference type="ARBA" id="ARBA00022553"/>
    </source>
</evidence>
<dbReference type="CDD" id="cd19540">
    <property type="entry name" value="LCL_NRPS-like"/>
    <property type="match status" value="2"/>
</dbReference>
<dbReference type="PANTHER" id="PTHR45527">
    <property type="entry name" value="NONRIBOSOMAL PEPTIDE SYNTHETASE"/>
    <property type="match status" value="1"/>
</dbReference>
<dbReference type="InterPro" id="IPR036736">
    <property type="entry name" value="ACP-like_sf"/>
</dbReference>
<dbReference type="NCBIfam" id="TIGR01733">
    <property type="entry name" value="AA-adenyl-dom"/>
    <property type="match status" value="3"/>
</dbReference>
<dbReference type="PROSITE" id="PS00012">
    <property type="entry name" value="PHOSPHOPANTETHEINE"/>
    <property type="match status" value="2"/>
</dbReference>
<dbReference type="SUPFAM" id="SSF52777">
    <property type="entry name" value="CoA-dependent acyltransferases"/>
    <property type="match status" value="10"/>
</dbReference>
<dbReference type="Gene3D" id="3.30.300.30">
    <property type="match status" value="4"/>
</dbReference>
<dbReference type="InterPro" id="IPR009081">
    <property type="entry name" value="PP-bd_ACP"/>
</dbReference>
<dbReference type="Pfam" id="PF08242">
    <property type="entry name" value="Methyltransf_12"/>
    <property type="match status" value="1"/>
</dbReference>
<dbReference type="Gene3D" id="1.10.1200.10">
    <property type="entry name" value="ACP-like"/>
    <property type="match status" value="3"/>
</dbReference>
<evidence type="ECO:0000313" key="8">
    <source>
        <dbReference type="Proteomes" id="UP001296706"/>
    </source>
</evidence>
<dbReference type="CDD" id="cd02440">
    <property type="entry name" value="AdoMet_MTases"/>
    <property type="match status" value="1"/>
</dbReference>
<dbReference type="RefSeq" id="WP_169398346.1">
    <property type="nucleotide sequence ID" value="NZ_JAAXKY010000096.1"/>
</dbReference>
<dbReference type="InterPro" id="IPR045851">
    <property type="entry name" value="AMP-bd_C_sf"/>
</dbReference>
<feature type="region of interest" description="Disordered" evidence="5">
    <location>
        <begin position="3937"/>
        <end position="3958"/>
    </location>
</feature>
<dbReference type="InterPro" id="IPR020845">
    <property type="entry name" value="AMP-binding_CS"/>
</dbReference>
<keyword evidence="3" id="KW-0597">Phosphoprotein</keyword>
<evidence type="ECO:0000313" key="7">
    <source>
        <dbReference type="EMBL" id="NMH80289.1"/>
    </source>
</evidence>
<dbReference type="InterPro" id="IPR013217">
    <property type="entry name" value="Methyltransf_12"/>
</dbReference>